<evidence type="ECO:0000313" key="2">
    <source>
        <dbReference type="Proteomes" id="UP000663440"/>
    </source>
</evidence>
<dbReference type="RefSeq" id="WP_207296277.1">
    <property type="nucleotide sequence ID" value="NZ_CP071448.1"/>
</dbReference>
<dbReference type="Proteomes" id="UP000663440">
    <property type="component" value="Chromosome"/>
</dbReference>
<protein>
    <submittedName>
        <fullName evidence="1">Uncharacterized protein</fullName>
    </submittedName>
</protein>
<keyword evidence="2" id="KW-1185">Reference proteome</keyword>
<organism evidence="1 2">
    <name type="scientific">Flavobacterium endoglycinae</name>
    <dbReference type="NCBI Taxonomy" id="2816357"/>
    <lineage>
        <taxon>Bacteria</taxon>
        <taxon>Pseudomonadati</taxon>
        <taxon>Bacteroidota</taxon>
        <taxon>Flavobacteriia</taxon>
        <taxon>Flavobacteriales</taxon>
        <taxon>Flavobacteriaceae</taxon>
        <taxon>Flavobacterium</taxon>
    </lineage>
</organism>
<sequence length="182" mass="21533">MILSEKHIDFENYNRTIFLRETIEGIIYGEIKFVFEEGNAEEPTYSTKYPEIDTLDYSIYFKTQNKTIYVFWDSKFYCYGLRAKEIDLEETPNDYEQKWDVSNTEMWINLLGKKIVDFNIVWEEVPPKTIYPQAFILKLEDESSIILSASEFKDVHQEKAYGMSDNLLVSTNLELGKELKLI</sequence>
<reference evidence="1 2" key="1">
    <citation type="submission" date="2021-03" db="EMBL/GenBank/DDBJ databases">
        <title>Flavobacterium kribbensis sp. nov, an endophytic bacteria, isolated from soybean.</title>
        <authorList>
            <person name="Lee J."/>
            <person name="Seo J."/>
        </authorList>
    </citation>
    <scope>NUCLEOTIDE SEQUENCE [LARGE SCALE GENOMIC DNA]</scope>
    <source>
        <strain evidence="1 2">BB8</strain>
    </source>
</reference>
<accession>A0ABX7QFA5</accession>
<name>A0ABX7QFA5_9FLAO</name>
<gene>
    <name evidence="1" type="ORF">J0383_22955</name>
</gene>
<dbReference type="EMBL" id="CP071448">
    <property type="protein sequence ID" value="QSW89081.1"/>
    <property type="molecule type" value="Genomic_DNA"/>
</dbReference>
<evidence type="ECO:0000313" key="1">
    <source>
        <dbReference type="EMBL" id="QSW89081.1"/>
    </source>
</evidence>
<proteinExistence type="predicted"/>